<comment type="caution">
    <text evidence="1">The sequence shown here is derived from an EMBL/GenBank/DDBJ whole genome shotgun (WGS) entry which is preliminary data.</text>
</comment>
<evidence type="ECO:0000313" key="2">
    <source>
        <dbReference type="Proteomes" id="UP000293289"/>
    </source>
</evidence>
<reference evidence="1 2" key="1">
    <citation type="submission" date="2019-02" db="EMBL/GenBank/DDBJ databases">
        <title>Genomic Encyclopedia of Type Strains, Phase IV (KMG-IV): sequencing the most valuable type-strain genomes for metagenomic binning, comparative biology and taxonomic classification.</title>
        <authorList>
            <person name="Goeker M."/>
        </authorList>
    </citation>
    <scope>NUCLEOTIDE SEQUENCE [LARGE SCALE GENOMIC DNA]</scope>
    <source>
        <strain evidence="1 2">DSM 43045</strain>
    </source>
</reference>
<gene>
    <name evidence="1" type="ORF">EV187_3563</name>
</gene>
<evidence type="ECO:0008006" key="3">
    <source>
        <dbReference type="Google" id="ProtNLM"/>
    </source>
</evidence>
<protein>
    <recommendedName>
        <fullName evidence="3">Type IV secretion protein Rhs</fullName>
    </recommendedName>
</protein>
<keyword evidence="2" id="KW-1185">Reference proteome</keyword>
<evidence type="ECO:0000313" key="1">
    <source>
        <dbReference type="EMBL" id="RZS63654.1"/>
    </source>
</evidence>
<dbReference type="AlphaFoldDB" id="A0A4Q7M7D4"/>
<proteinExistence type="predicted"/>
<accession>A0A4Q7M7D4</accession>
<name>A0A4Q7M7D4_9MICO</name>
<organism evidence="1 2">
    <name type="scientific">Agromyces ramosus</name>
    <dbReference type="NCBI Taxonomy" id="33879"/>
    <lineage>
        <taxon>Bacteria</taxon>
        <taxon>Bacillati</taxon>
        <taxon>Actinomycetota</taxon>
        <taxon>Actinomycetes</taxon>
        <taxon>Micrococcales</taxon>
        <taxon>Microbacteriaceae</taxon>
        <taxon>Agromyces</taxon>
    </lineage>
</organism>
<dbReference type="Proteomes" id="UP000293289">
    <property type="component" value="Unassembled WGS sequence"/>
</dbReference>
<dbReference type="EMBL" id="SGWY01000004">
    <property type="protein sequence ID" value="RZS63654.1"/>
    <property type="molecule type" value="Genomic_DNA"/>
</dbReference>
<sequence length="76" mass="8374">MSMTRRTRGERTGPRGYAGFIERLNARLLPYIGPPPLGPYDEEPTPARPAACPLCGAPMSEHVIDRSGERTQLHCP</sequence>